<protein>
    <submittedName>
        <fullName evidence="1">Uncharacterized protein</fullName>
    </submittedName>
</protein>
<reference evidence="1" key="1">
    <citation type="journal article" date="2014" name="Int. J. Syst. Evol. Microbiol.">
        <title>Complete genome sequence of Corynebacterium casei LMG S-19264T (=DSM 44701T), isolated from a smear-ripened cheese.</title>
        <authorList>
            <consortium name="US DOE Joint Genome Institute (JGI-PGF)"/>
            <person name="Walter F."/>
            <person name="Albersmeier A."/>
            <person name="Kalinowski J."/>
            <person name="Ruckert C."/>
        </authorList>
    </citation>
    <scope>NUCLEOTIDE SEQUENCE</scope>
    <source>
        <strain evidence="1">KCTC 32513</strain>
    </source>
</reference>
<dbReference type="AlphaFoldDB" id="A0A8J3G385"/>
<dbReference type="EMBL" id="BMZH01000010">
    <property type="protein sequence ID" value="GHB00118.1"/>
    <property type="molecule type" value="Genomic_DNA"/>
</dbReference>
<accession>A0A8J3G385</accession>
<keyword evidence="2" id="KW-1185">Reference proteome</keyword>
<dbReference type="Proteomes" id="UP000634004">
    <property type="component" value="Unassembled WGS sequence"/>
</dbReference>
<reference evidence="1" key="2">
    <citation type="submission" date="2020-09" db="EMBL/GenBank/DDBJ databases">
        <authorList>
            <person name="Sun Q."/>
            <person name="Kim S."/>
        </authorList>
    </citation>
    <scope>NUCLEOTIDE SEQUENCE</scope>
    <source>
        <strain evidence="1">KCTC 32513</strain>
    </source>
</reference>
<proteinExistence type="predicted"/>
<organism evidence="1 2">
    <name type="scientific">Algimonas arctica</name>
    <dbReference type="NCBI Taxonomy" id="1479486"/>
    <lineage>
        <taxon>Bacteria</taxon>
        <taxon>Pseudomonadati</taxon>
        <taxon>Pseudomonadota</taxon>
        <taxon>Alphaproteobacteria</taxon>
        <taxon>Maricaulales</taxon>
        <taxon>Robiginitomaculaceae</taxon>
        <taxon>Algimonas</taxon>
    </lineage>
</organism>
<gene>
    <name evidence="1" type="ORF">GCM10009069_23680</name>
</gene>
<evidence type="ECO:0000313" key="1">
    <source>
        <dbReference type="EMBL" id="GHB00118.1"/>
    </source>
</evidence>
<comment type="caution">
    <text evidence="1">The sequence shown here is derived from an EMBL/GenBank/DDBJ whole genome shotgun (WGS) entry which is preliminary data.</text>
</comment>
<evidence type="ECO:0000313" key="2">
    <source>
        <dbReference type="Proteomes" id="UP000634004"/>
    </source>
</evidence>
<dbReference type="RefSeq" id="WP_189498706.1">
    <property type="nucleotide sequence ID" value="NZ_BMZH01000010.1"/>
</dbReference>
<sequence length="86" mass="10056">MGLDFFIVEFGVFIGLQVNNWNEARTDRDLIDRYETQLVDNIRSDITDIETGIRTSVRHYCGTLLMTLRQLTRPAKDTTQTMRVYP</sequence>
<name>A0A8J3G385_9PROT</name>